<name>A0A6J7WRE6_9CAUD</name>
<organism evidence="1">
    <name type="scientific">uncultured Caudovirales phage</name>
    <dbReference type="NCBI Taxonomy" id="2100421"/>
    <lineage>
        <taxon>Viruses</taxon>
        <taxon>Duplodnaviria</taxon>
        <taxon>Heunggongvirae</taxon>
        <taxon>Uroviricota</taxon>
        <taxon>Caudoviricetes</taxon>
        <taxon>Peduoviridae</taxon>
        <taxon>Maltschvirus</taxon>
        <taxon>Maltschvirus maltsch</taxon>
    </lineage>
</organism>
<proteinExistence type="predicted"/>
<accession>A0A6J7WRE6</accession>
<gene>
    <name evidence="1" type="ORF">UFOVP236_37</name>
</gene>
<evidence type="ECO:0000313" key="1">
    <source>
        <dbReference type="EMBL" id="CAB5220360.1"/>
    </source>
</evidence>
<dbReference type="EMBL" id="LR798284">
    <property type="protein sequence ID" value="CAB5220360.1"/>
    <property type="molecule type" value="Genomic_DNA"/>
</dbReference>
<protein>
    <submittedName>
        <fullName evidence="1">Uncharacterized protein</fullName>
    </submittedName>
</protein>
<reference evidence="1" key="1">
    <citation type="submission" date="2020-05" db="EMBL/GenBank/DDBJ databases">
        <authorList>
            <person name="Chiriac C."/>
            <person name="Salcher M."/>
            <person name="Ghai R."/>
            <person name="Kavagutti S V."/>
        </authorList>
    </citation>
    <scope>NUCLEOTIDE SEQUENCE</scope>
</reference>
<sequence>MSHFAKVTDGIVTQVIVAEPEFFESFVDTSPGEWIQTSYNTHGGVHATGGTPLRKNYAGIGFTYDRTRDAFIPPKPYPSWTLIESSCLWEAPTAYPTDGKAYRWEESSTSWVEIEATEGQ</sequence>